<dbReference type="Gene3D" id="3.20.20.80">
    <property type="entry name" value="Glycosidases"/>
    <property type="match status" value="2"/>
</dbReference>
<gene>
    <name evidence="1" type="ORF">EWM57_16505</name>
</gene>
<sequence length="468" mass="53199">MLLLAPAVQAQQDTTEYTLRVEAKKTINNSTIDGKAGFSEYKAYPTRTIAQLRGFVPGPTPLSKYGGRLDQRTKATGYFHVEKIAGRWWAVDPAGYYFLHNAPNDVQPGNSARTQKAVADKYGDRAGWMAATRKFLLENGFNGTGAWSATKEIRAENDKADKPLAYTMNLDFMSKYGDQRGGTFVQPGHKGYPNDVIFVFDPGFEEFAEKHAKQLSQYKKDPNLFGYFSDNEMPLLRKNLDGYLKLPVTEPGYRAAKQWADERGITLETITDQHRQDFLAYAADRYFSIVARAIKKYDPNHMYLGCRFHGAQRYYPELLRTAGKYLDAVSINYYNNWTPEKKWVADWAALAGKPFIVTEWYVKGEDAPGLANTAGAGWVVRTQADRGLFYQNFTLGLLESKNCVGWHWFKYQDNDPTLVGAEPSNTNANKGIVDNTLEPYQPLLEKMRELNQQMYRLADYFDQRPAKP</sequence>
<reference evidence="1 2" key="1">
    <citation type="submission" date="2019-02" db="EMBL/GenBank/DDBJ databases">
        <title>Bacterial novel species isolated from soil.</title>
        <authorList>
            <person name="Jung H.-Y."/>
        </authorList>
    </citation>
    <scope>NUCLEOTIDE SEQUENCE [LARGE SCALE GENOMIC DNA]</scope>
    <source>
        <strain evidence="1 2">1-3-3-3</strain>
    </source>
</reference>
<accession>A0A4Q5L8A4</accession>
<dbReference type="EMBL" id="SEWE01000041">
    <property type="protein sequence ID" value="RYU77855.1"/>
    <property type="molecule type" value="Genomic_DNA"/>
</dbReference>
<organism evidence="1 2">
    <name type="scientific">Hymenobacter persicinus</name>
    <dbReference type="NCBI Taxonomy" id="2025506"/>
    <lineage>
        <taxon>Bacteria</taxon>
        <taxon>Pseudomonadati</taxon>
        <taxon>Bacteroidota</taxon>
        <taxon>Cytophagia</taxon>
        <taxon>Cytophagales</taxon>
        <taxon>Hymenobacteraceae</taxon>
        <taxon>Hymenobacter</taxon>
    </lineage>
</organism>
<evidence type="ECO:0000313" key="1">
    <source>
        <dbReference type="EMBL" id="RYU77855.1"/>
    </source>
</evidence>
<keyword evidence="2" id="KW-1185">Reference proteome</keyword>
<name>A0A4Q5L8A4_9BACT</name>
<dbReference type="SUPFAM" id="SSF51445">
    <property type="entry name" value="(Trans)glycosidases"/>
    <property type="match status" value="1"/>
</dbReference>
<comment type="caution">
    <text evidence="1">The sequence shown here is derived from an EMBL/GenBank/DDBJ whole genome shotgun (WGS) entry which is preliminary data.</text>
</comment>
<dbReference type="Proteomes" id="UP000294155">
    <property type="component" value="Unassembled WGS sequence"/>
</dbReference>
<protein>
    <submittedName>
        <fullName evidence="1">Agarase</fullName>
    </submittedName>
</protein>
<proteinExistence type="predicted"/>
<evidence type="ECO:0000313" key="2">
    <source>
        <dbReference type="Proteomes" id="UP000294155"/>
    </source>
</evidence>
<dbReference type="AlphaFoldDB" id="A0A4Q5L8A4"/>
<dbReference type="InterPro" id="IPR017853">
    <property type="entry name" value="GH"/>
</dbReference>
<dbReference type="OrthoDB" id="9760450at2"/>
<dbReference type="RefSeq" id="WP_129922264.1">
    <property type="nucleotide sequence ID" value="NZ_SEWE01000041.1"/>
</dbReference>